<dbReference type="PROSITE" id="PS51390">
    <property type="entry name" value="WAP"/>
    <property type="match status" value="1"/>
</dbReference>
<dbReference type="EMBL" id="JAHLQT010029499">
    <property type="protein sequence ID" value="KAG7161396.1"/>
    <property type="molecule type" value="Genomic_DNA"/>
</dbReference>
<accession>A0A8J5JS15</accession>
<dbReference type="InterPro" id="IPR008197">
    <property type="entry name" value="WAP_dom"/>
</dbReference>
<evidence type="ECO:0000256" key="1">
    <source>
        <dbReference type="SAM" id="MobiDB-lite"/>
    </source>
</evidence>
<dbReference type="Proteomes" id="UP000747542">
    <property type="component" value="Unassembled WGS sequence"/>
</dbReference>
<feature type="compositionally biased region" description="Basic and acidic residues" evidence="1">
    <location>
        <begin position="1"/>
        <end position="20"/>
    </location>
</feature>
<evidence type="ECO:0000313" key="3">
    <source>
        <dbReference type="EMBL" id="KAG7161396.1"/>
    </source>
</evidence>
<organism evidence="3 4">
    <name type="scientific">Homarus americanus</name>
    <name type="common">American lobster</name>
    <dbReference type="NCBI Taxonomy" id="6706"/>
    <lineage>
        <taxon>Eukaryota</taxon>
        <taxon>Metazoa</taxon>
        <taxon>Ecdysozoa</taxon>
        <taxon>Arthropoda</taxon>
        <taxon>Crustacea</taxon>
        <taxon>Multicrustacea</taxon>
        <taxon>Malacostraca</taxon>
        <taxon>Eumalacostraca</taxon>
        <taxon>Eucarida</taxon>
        <taxon>Decapoda</taxon>
        <taxon>Pleocyemata</taxon>
        <taxon>Astacidea</taxon>
        <taxon>Nephropoidea</taxon>
        <taxon>Nephropidae</taxon>
        <taxon>Homarus</taxon>
    </lineage>
</organism>
<name>A0A8J5JS15_HOMAM</name>
<evidence type="ECO:0000259" key="2">
    <source>
        <dbReference type="PROSITE" id="PS51390"/>
    </source>
</evidence>
<reference evidence="3" key="1">
    <citation type="journal article" date="2021" name="Sci. Adv.">
        <title>The American lobster genome reveals insights on longevity, neural, and immune adaptations.</title>
        <authorList>
            <person name="Polinski J.M."/>
            <person name="Zimin A.V."/>
            <person name="Clark K.F."/>
            <person name="Kohn A.B."/>
            <person name="Sadowski N."/>
            <person name="Timp W."/>
            <person name="Ptitsyn A."/>
            <person name="Khanna P."/>
            <person name="Romanova D.Y."/>
            <person name="Williams P."/>
            <person name="Greenwood S.J."/>
            <person name="Moroz L.L."/>
            <person name="Walt D.R."/>
            <person name="Bodnar A.G."/>
        </authorList>
    </citation>
    <scope>NUCLEOTIDE SEQUENCE</scope>
    <source>
        <strain evidence="3">GMGI-L3</strain>
    </source>
</reference>
<comment type="caution">
    <text evidence="3">The sequence shown here is derived from an EMBL/GenBank/DDBJ whole genome shotgun (WGS) entry which is preliminary data.</text>
</comment>
<feature type="domain" description="WAP" evidence="2">
    <location>
        <begin position="140"/>
        <end position="193"/>
    </location>
</feature>
<feature type="region of interest" description="Disordered" evidence="1">
    <location>
        <begin position="1"/>
        <end position="22"/>
    </location>
</feature>
<protein>
    <submittedName>
        <fullName evidence="3">Putative crustin-like protein</fullName>
    </submittedName>
</protein>
<evidence type="ECO:0000313" key="4">
    <source>
        <dbReference type="Proteomes" id="UP000747542"/>
    </source>
</evidence>
<dbReference type="GO" id="GO:0030414">
    <property type="term" value="F:peptidase inhibitor activity"/>
    <property type="evidence" value="ECO:0007669"/>
    <property type="project" value="InterPro"/>
</dbReference>
<proteinExistence type="predicted"/>
<sequence>MPPKRQKAEQTKANFHHHEQTNTTQDKFLQDVKALTLVIEEMGNPFEEEIADIMVLHTKEILCPKAVMSVQNVVKLGREQFHSYLRLLVVMTVVTVALGSSIIPNTPSCVFWCNYPNDVNAGASYCCINSNNNIIENTNPQGNPGRCIKHSFCARFERKPVAPIRCGHDDYCPNNEKCCYDACLEHHTCKAPLPH</sequence>
<gene>
    <name evidence="3" type="ORF">Hamer_G014035</name>
</gene>
<dbReference type="AlphaFoldDB" id="A0A8J5JS15"/>
<dbReference type="GO" id="GO:0005576">
    <property type="term" value="C:extracellular region"/>
    <property type="evidence" value="ECO:0007669"/>
    <property type="project" value="InterPro"/>
</dbReference>
<keyword evidence="4" id="KW-1185">Reference proteome</keyword>